<dbReference type="KEGG" id="ksn:43585653"/>
<dbReference type="GeneID" id="43585653"/>
<dbReference type="EMBL" id="CP144055">
    <property type="protein sequence ID" value="WWD18707.1"/>
    <property type="molecule type" value="Genomic_DNA"/>
</dbReference>
<dbReference type="AlphaFoldDB" id="A0A5M6CA85"/>
<protein>
    <submittedName>
        <fullName evidence="1">Uncharacterized protein</fullName>
    </submittedName>
</protein>
<evidence type="ECO:0000313" key="2">
    <source>
        <dbReference type="Proteomes" id="UP000322225"/>
    </source>
</evidence>
<proteinExistence type="predicted"/>
<keyword evidence="2" id="KW-1185">Reference proteome</keyword>
<accession>A0A5M6CA85</accession>
<organism evidence="1 2">
    <name type="scientific">Kwoniella shandongensis</name>
    <dbReference type="NCBI Taxonomy" id="1734106"/>
    <lineage>
        <taxon>Eukaryota</taxon>
        <taxon>Fungi</taxon>
        <taxon>Dikarya</taxon>
        <taxon>Basidiomycota</taxon>
        <taxon>Agaricomycotina</taxon>
        <taxon>Tremellomycetes</taxon>
        <taxon>Tremellales</taxon>
        <taxon>Cryptococcaceae</taxon>
        <taxon>Kwoniella</taxon>
    </lineage>
</organism>
<dbReference type="OrthoDB" id="2384193at2759"/>
<name>A0A5M6CA85_9TREE</name>
<reference evidence="1" key="1">
    <citation type="submission" date="2017-08" db="EMBL/GenBank/DDBJ databases">
        <authorList>
            <person name="Cuomo C."/>
            <person name="Billmyre B."/>
            <person name="Heitman J."/>
        </authorList>
    </citation>
    <scope>NUCLEOTIDE SEQUENCE</scope>
    <source>
        <strain evidence="1">CBS 12478</strain>
    </source>
</reference>
<evidence type="ECO:0000313" key="1">
    <source>
        <dbReference type="EMBL" id="WWD18707.1"/>
    </source>
</evidence>
<sequence length="433" mass="48543">MSASSDTNMCLVAILGVTALGFSAHHTYRYDKWRCLLPAKKDWFRVCLTWMLLGSTIGLFIWAAGWCYVKYTLGWTYIPGIGPMPVPPQMFEQKYRDLNTPLTIVFSLAVSLQSSLNAEEGLYWYSLMRAVRQPRSTQSWLKSYFFYAWIIISILCTALQCSLSWIHTGEVDLAHQLAVILTVDGAVEMVVMLSSSIVIWKFPAFLKDVKASGAGPEVRSRLHFYHEANKVRTFFRFMFAASMMILGIDALTTAEKINNTPLANDILSQIAFCSFFFVLIISNFLYLPRNWSPEKESRNFVMVGNGQGVPGGGVKPGAANQIVSGVALMSLLREAGQWDHDYDDVIEICDKTVTRDDAPFTPSEARTWDDESTAPAGDDSDINSLNELTLGVPTALENFMSPFDVRIADTTVPSEIKIHVEHEVRRHVDDDLV</sequence>
<reference evidence="1" key="2">
    <citation type="submission" date="2024-01" db="EMBL/GenBank/DDBJ databases">
        <title>Comparative genomics of Cryptococcus and Kwoniella reveals pathogenesis evolution and contrasting modes of karyotype evolution via chromosome fusion or intercentromeric recombination.</title>
        <authorList>
            <person name="Coelho M.A."/>
            <person name="David-Palma M."/>
            <person name="Shea T."/>
            <person name="Bowers K."/>
            <person name="McGinley-Smith S."/>
            <person name="Mohammad A.W."/>
            <person name="Gnirke A."/>
            <person name="Yurkov A.M."/>
            <person name="Nowrousian M."/>
            <person name="Sun S."/>
            <person name="Cuomo C.A."/>
            <person name="Heitman J."/>
        </authorList>
    </citation>
    <scope>NUCLEOTIDE SEQUENCE</scope>
    <source>
        <strain evidence="1">CBS 12478</strain>
    </source>
</reference>
<dbReference type="RefSeq" id="XP_031864438.1">
    <property type="nucleotide sequence ID" value="XM_032001548.1"/>
</dbReference>
<dbReference type="Proteomes" id="UP000322225">
    <property type="component" value="Chromosome 5"/>
</dbReference>
<gene>
    <name evidence="1" type="ORF">CI109_103161</name>
</gene>